<evidence type="ECO:0000256" key="1">
    <source>
        <dbReference type="ARBA" id="ARBA00022737"/>
    </source>
</evidence>
<dbReference type="Pfam" id="PF07719">
    <property type="entry name" value="TPR_2"/>
    <property type="match status" value="1"/>
</dbReference>
<reference evidence="5" key="1">
    <citation type="journal article" date="2020" name="mSystems">
        <title>Genome- and Community-Level Interaction Insights into Carbon Utilization and Element Cycling Functions of Hydrothermarchaeota in Hydrothermal Sediment.</title>
        <authorList>
            <person name="Zhou Z."/>
            <person name="Liu Y."/>
            <person name="Xu W."/>
            <person name="Pan J."/>
            <person name="Luo Z.H."/>
            <person name="Li M."/>
        </authorList>
    </citation>
    <scope>NUCLEOTIDE SEQUENCE [LARGE SCALE GENOMIC DNA]</scope>
    <source>
        <strain evidence="5">HyVt-483</strain>
    </source>
</reference>
<feature type="signal peptide" evidence="4">
    <location>
        <begin position="1"/>
        <end position="20"/>
    </location>
</feature>
<dbReference type="PANTHER" id="PTHR44943:SF8">
    <property type="entry name" value="TPR REPEAT-CONTAINING PROTEIN MJ0263"/>
    <property type="match status" value="1"/>
</dbReference>
<dbReference type="PROSITE" id="PS51257">
    <property type="entry name" value="PROKAR_LIPOPROTEIN"/>
    <property type="match status" value="1"/>
</dbReference>
<accession>A0A7C3GFY8</accession>
<keyword evidence="4" id="KW-0732">Signal</keyword>
<evidence type="ECO:0000313" key="5">
    <source>
        <dbReference type="EMBL" id="HFC97139.1"/>
    </source>
</evidence>
<dbReference type="SMART" id="SM00028">
    <property type="entry name" value="TPR"/>
    <property type="match status" value="6"/>
</dbReference>
<dbReference type="InterPro" id="IPR011990">
    <property type="entry name" value="TPR-like_helical_dom_sf"/>
</dbReference>
<evidence type="ECO:0000256" key="3">
    <source>
        <dbReference type="PROSITE-ProRule" id="PRU00339"/>
    </source>
</evidence>
<dbReference type="PROSITE" id="PS50005">
    <property type="entry name" value="TPR"/>
    <property type="match status" value="5"/>
</dbReference>
<dbReference type="Pfam" id="PF13424">
    <property type="entry name" value="TPR_12"/>
    <property type="match status" value="1"/>
</dbReference>
<protein>
    <submittedName>
        <fullName evidence="5">Tetratricopeptide repeat protein</fullName>
    </submittedName>
</protein>
<organism evidence="5">
    <name type="scientific">Thermosulfurimonas dismutans</name>
    <dbReference type="NCBI Taxonomy" id="999894"/>
    <lineage>
        <taxon>Bacteria</taxon>
        <taxon>Pseudomonadati</taxon>
        <taxon>Thermodesulfobacteriota</taxon>
        <taxon>Thermodesulfobacteria</taxon>
        <taxon>Thermodesulfobacteriales</taxon>
        <taxon>Thermodesulfobacteriaceae</taxon>
        <taxon>Thermosulfurimonas</taxon>
    </lineage>
</organism>
<dbReference type="EMBL" id="DRMH01000015">
    <property type="protein sequence ID" value="HFC97139.1"/>
    <property type="molecule type" value="Genomic_DNA"/>
</dbReference>
<dbReference type="PROSITE" id="PS50293">
    <property type="entry name" value="TPR_REGION"/>
    <property type="match status" value="3"/>
</dbReference>
<dbReference type="Proteomes" id="UP000886043">
    <property type="component" value="Unassembled WGS sequence"/>
</dbReference>
<feature type="chain" id="PRO_5027951416" evidence="4">
    <location>
        <begin position="21"/>
        <end position="252"/>
    </location>
</feature>
<feature type="repeat" description="TPR" evidence="3">
    <location>
        <begin position="95"/>
        <end position="128"/>
    </location>
</feature>
<evidence type="ECO:0000256" key="2">
    <source>
        <dbReference type="ARBA" id="ARBA00022803"/>
    </source>
</evidence>
<feature type="repeat" description="TPR" evidence="3">
    <location>
        <begin position="131"/>
        <end position="164"/>
    </location>
</feature>
<feature type="repeat" description="TPR" evidence="3">
    <location>
        <begin position="61"/>
        <end position="94"/>
    </location>
</feature>
<dbReference type="InterPro" id="IPR013105">
    <property type="entry name" value="TPR_2"/>
</dbReference>
<feature type="repeat" description="TPR" evidence="3">
    <location>
        <begin position="165"/>
        <end position="198"/>
    </location>
</feature>
<feature type="repeat" description="TPR" evidence="3">
    <location>
        <begin position="199"/>
        <end position="232"/>
    </location>
</feature>
<dbReference type="AlphaFoldDB" id="A0A7C3GFY8"/>
<dbReference type="PANTHER" id="PTHR44943">
    <property type="entry name" value="CELLULOSE SYNTHASE OPERON PROTEIN C"/>
    <property type="match status" value="1"/>
</dbReference>
<dbReference type="Pfam" id="PF13432">
    <property type="entry name" value="TPR_16"/>
    <property type="match status" value="1"/>
</dbReference>
<dbReference type="SUPFAM" id="SSF48452">
    <property type="entry name" value="TPR-like"/>
    <property type="match status" value="2"/>
</dbReference>
<dbReference type="InterPro" id="IPR051685">
    <property type="entry name" value="Ycf3/AcsC/BcsC/TPR_MFPF"/>
</dbReference>
<sequence length="252" mass="29314">MVRLVLGFLLLVLAACGPSASYHQQASAMHRELAYVYLKDNRYPEALREALLAQKESPRDPEVYNLLGLIYMGRKEYDKARLEFEKALQIDPRYSEALNNLGALALLQGQYDQAISYFKKALDNPLYLNPFMALTNLGWAWHKKGDDAKALKYLNRALKLNPRYSRAYYYAGLIAFQQGRWEEAKLDFRRAVRFDHTDMASRYWLGEVYFRLGELDKARRLWESVTQLAPESEWALRSEEKLLLLKNLSSDT</sequence>
<evidence type="ECO:0000256" key="4">
    <source>
        <dbReference type="SAM" id="SignalP"/>
    </source>
</evidence>
<dbReference type="InterPro" id="IPR019734">
    <property type="entry name" value="TPR_rpt"/>
</dbReference>
<keyword evidence="2 3" id="KW-0802">TPR repeat</keyword>
<keyword evidence="1" id="KW-0677">Repeat</keyword>
<dbReference type="Gene3D" id="1.25.40.10">
    <property type="entry name" value="Tetratricopeptide repeat domain"/>
    <property type="match status" value="2"/>
</dbReference>
<gene>
    <name evidence="5" type="ORF">ENJ40_01605</name>
</gene>
<proteinExistence type="predicted"/>
<comment type="caution">
    <text evidence="5">The sequence shown here is derived from an EMBL/GenBank/DDBJ whole genome shotgun (WGS) entry which is preliminary data.</text>
</comment>
<name>A0A7C3GFY8_9BACT</name>